<accession>A0A2J8A780</accession>
<reference evidence="1 2" key="1">
    <citation type="journal article" date="2017" name="Mol. Biol. Evol.">
        <title>The 4-celled Tetrabaena socialis nuclear genome reveals the essential components for genetic control of cell number at the origin of multicellularity in the volvocine lineage.</title>
        <authorList>
            <person name="Featherston J."/>
            <person name="Arakaki Y."/>
            <person name="Hanschen E.R."/>
            <person name="Ferris P.J."/>
            <person name="Michod R.E."/>
            <person name="Olson B.J.S.C."/>
            <person name="Nozaki H."/>
            <person name="Durand P.M."/>
        </authorList>
    </citation>
    <scope>NUCLEOTIDE SEQUENCE [LARGE SCALE GENOMIC DNA]</scope>
    <source>
        <strain evidence="1 2">NIES-571</strain>
    </source>
</reference>
<proteinExistence type="predicted"/>
<dbReference type="EMBL" id="PGGS01000133">
    <property type="protein sequence ID" value="PNH08367.1"/>
    <property type="molecule type" value="Genomic_DNA"/>
</dbReference>
<organism evidence="1 2">
    <name type="scientific">Tetrabaena socialis</name>
    <dbReference type="NCBI Taxonomy" id="47790"/>
    <lineage>
        <taxon>Eukaryota</taxon>
        <taxon>Viridiplantae</taxon>
        <taxon>Chlorophyta</taxon>
        <taxon>core chlorophytes</taxon>
        <taxon>Chlorophyceae</taxon>
        <taxon>CS clade</taxon>
        <taxon>Chlamydomonadales</taxon>
        <taxon>Tetrabaenaceae</taxon>
        <taxon>Tetrabaena</taxon>
    </lineage>
</organism>
<comment type="caution">
    <text evidence="1">The sequence shown here is derived from an EMBL/GenBank/DDBJ whole genome shotgun (WGS) entry which is preliminary data.</text>
</comment>
<name>A0A2J8A780_9CHLO</name>
<evidence type="ECO:0000313" key="1">
    <source>
        <dbReference type="EMBL" id="PNH08367.1"/>
    </source>
</evidence>
<dbReference type="AlphaFoldDB" id="A0A2J8A780"/>
<keyword evidence="2" id="KW-1185">Reference proteome</keyword>
<evidence type="ECO:0000313" key="2">
    <source>
        <dbReference type="Proteomes" id="UP000236333"/>
    </source>
</evidence>
<gene>
    <name evidence="1" type="ORF">TSOC_005109</name>
</gene>
<dbReference type="Proteomes" id="UP000236333">
    <property type="component" value="Unassembled WGS sequence"/>
</dbReference>
<sequence>MRIIWTRLWDAVGTGGRHWVPVPHHAFVQCWASPDAMRTLAWLQHLELPRLTAHAAASPTCRRRCRAAGHVRVAQGARLHLACGQQQHQQQRAGIR</sequence>
<protein>
    <submittedName>
        <fullName evidence="1">Uncharacterized protein</fullName>
    </submittedName>
</protein>